<reference evidence="1 2" key="1">
    <citation type="submission" date="2023-04" db="EMBL/GenBank/DDBJ databases">
        <title>A novel bacteria isolated from coastal sediment.</title>
        <authorList>
            <person name="Liu X.-J."/>
            <person name="Du Z.-J."/>
        </authorList>
    </citation>
    <scope>NUCLEOTIDE SEQUENCE [LARGE SCALE GENOMIC DNA]</scope>
    <source>
        <strain evidence="1 2">SDUM461004</strain>
    </source>
</reference>
<gene>
    <name evidence="1" type="ORF">QEH59_01905</name>
</gene>
<comment type="caution">
    <text evidence="1">The sequence shown here is derived from an EMBL/GenBank/DDBJ whole genome shotgun (WGS) entry which is preliminary data.</text>
</comment>
<keyword evidence="2" id="KW-1185">Reference proteome</keyword>
<proteinExistence type="predicted"/>
<dbReference type="EMBL" id="JARXIC010000002">
    <property type="protein sequence ID" value="MDQ8193162.1"/>
    <property type="molecule type" value="Genomic_DNA"/>
</dbReference>
<dbReference type="RefSeq" id="WP_308983670.1">
    <property type="nucleotide sequence ID" value="NZ_JARXIC010000002.1"/>
</dbReference>
<name>A0ABU1AEU5_9BACT</name>
<organism evidence="1 2">
    <name type="scientific">Thalassobacterium sedimentorum</name>
    <dbReference type="NCBI Taxonomy" id="3041258"/>
    <lineage>
        <taxon>Bacteria</taxon>
        <taxon>Pseudomonadati</taxon>
        <taxon>Verrucomicrobiota</taxon>
        <taxon>Opitutia</taxon>
        <taxon>Puniceicoccales</taxon>
        <taxon>Coraliomargaritaceae</taxon>
        <taxon>Thalassobacterium</taxon>
    </lineage>
</organism>
<evidence type="ECO:0000313" key="2">
    <source>
        <dbReference type="Proteomes" id="UP001243717"/>
    </source>
</evidence>
<protein>
    <submittedName>
        <fullName evidence="1">Uncharacterized protein</fullName>
    </submittedName>
</protein>
<dbReference type="Proteomes" id="UP001243717">
    <property type="component" value="Unassembled WGS sequence"/>
</dbReference>
<sequence length="140" mass="15713">MDINAATARIQKSFTLLNAAYGRAVFDELAIVSLAGESPELHYYEGPRREAFMEEFADSTLLLRQELTHEQTELGGEFSFTREGDGIGMDAYICLGPKVYLFCNNVEKSMKEITQDPAWLDAQGEFLNASQYFAVDPLQL</sequence>
<evidence type="ECO:0000313" key="1">
    <source>
        <dbReference type="EMBL" id="MDQ8193162.1"/>
    </source>
</evidence>
<accession>A0ABU1AEU5</accession>